<feature type="coiled-coil region" evidence="1">
    <location>
        <begin position="133"/>
        <end position="168"/>
    </location>
</feature>
<keyword evidence="3" id="KW-1185">Reference proteome</keyword>
<keyword evidence="1" id="KW-0175">Coiled coil</keyword>
<dbReference type="Proteomes" id="UP001167796">
    <property type="component" value="Unassembled WGS sequence"/>
</dbReference>
<accession>A0ABT9ACN2</accession>
<gene>
    <name evidence="2" type="ORF">Q5H92_14715</name>
</gene>
<proteinExistence type="predicted"/>
<name>A0ABT9ACN2_9BACT</name>
<protein>
    <submittedName>
        <fullName evidence="2">Uncharacterized protein</fullName>
    </submittedName>
</protein>
<evidence type="ECO:0000313" key="3">
    <source>
        <dbReference type="Proteomes" id="UP001167796"/>
    </source>
</evidence>
<comment type="caution">
    <text evidence="2">The sequence shown here is derived from an EMBL/GenBank/DDBJ whole genome shotgun (WGS) entry which is preliminary data.</text>
</comment>
<sequence length="282" mass="31178">MFSYLGVAEGFIEDGILVADPEKEYEDSPEGFQEVIQDTIKAQFEATYGLPDNEHLAYLAFIKGGGTNSEWLQQTTFSYENVDLEDEDTQKELLTRQYQAQGFTEAQITKKLTRLEANGALEEEAKDAQEFLLAKEAKTVEDFKAQVLKQEEEAKEQSKNYLTTLQKDIDSTEVLAGIPLTPQLKKGLFAHLTKPVGPKGETQYQLNQKDKTKALSGVLLDFLGLDPTEVVAKKGETTKANKLQASLKAFNKGDRTGGGQTVNTVTTANTNKIPTKGMPWGN</sequence>
<dbReference type="EMBL" id="JAUQSX010000007">
    <property type="protein sequence ID" value="MDO7847618.1"/>
    <property type="molecule type" value="Genomic_DNA"/>
</dbReference>
<organism evidence="2 3">
    <name type="scientific">Hymenobacter mellowenesis</name>
    <dbReference type="NCBI Taxonomy" id="3063995"/>
    <lineage>
        <taxon>Bacteria</taxon>
        <taxon>Pseudomonadati</taxon>
        <taxon>Bacteroidota</taxon>
        <taxon>Cytophagia</taxon>
        <taxon>Cytophagales</taxon>
        <taxon>Hymenobacteraceae</taxon>
        <taxon>Hymenobacter</taxon>
    </lineage>
</organism>
<reference evidence="2" key="1">
    <citation type="submission" date="2023-07" db="EMBL/GenBank/DDBJ databases">
        <authorList>
            <person name="Kim M.K."/>
        </authorList>
    </citation>
    <scope>NUCLEOTIDE SEQUENCE</scope>
    <source>
        <strain evidence="2">M29</strain>
    </source>
</reference>
<evidence type="ECO:0000313" key="2">
    <source>
        <dbReference type="EMBL" id="MDO7847618.1"/>
    </source>
</evidence>
<evidence type="ECO:0000256" key="1">
    <source>
        <dbReference type="SAM" id="Coils"/>
    </source>
</evidence>
<dbReference type="RefSeq" id="WP_305012295.1">
    <property type="nucleotide sequence ID" value="NZ_JAUQSX010000007.1"/>
</dbReference>